<accession>A0A1G6MFP0</accession>
<dbReference type="Gene3D" id="3.40.1350.10">
    <property type="match status" value="1"/>
</dbReference>
<dbReference type="GO" id="GO:0015666">
    <property type="term" value="F:restriction endodeoxyribonuclease activity"/>
    <property type="evidence" value="ECO:0007669"/>
    <property type="project" value="TreeGrafter"/>
</dbReference>
<dbReference type="InterPro" id="IPR052906">
    <property type="entry name" value="Type_IV_Methyl-Rstrct_Enzyme"/>
</dbReference>
<dbReference type="Proteomes" id="UP000242662">
    <property type="component" value="Unassembled WGS sequence"/>
</dbReference>
<dbReference type="OrthoDB" id="9797274at2"/>
<evidence type="ECO:0000313" key="3">
    <source>
        <dbReference type="EMBL" id="SDC54333.1"/>
    </source>
</evidence>
<dbReference type="AlphaFoldDB" id="A0A1G6MFP0"/>
<evidence type="ECO:0000256" key="1">
    <source>
        <dbReference type="SAM" id="Phobius"/>
    </source>
</evidence>
<feature type="transmembrane region" description="Helical" evidence="1">
    <location>
        <begin position="6"/>
        <end position="24"/>
    </location>
</feature>
<evidence type="ECO:0000259" key="2">
    <source>
        <dbReference type="Pfam" id="PF04471"/>
    </source>
</evidence>
<keyword evidence="4" id="KW-1185">Reference proteome</keyword>
<reference evidence="4" key="1">
    <citation type="submission" date="2016-09" db="EMBL/GenBank/DDBJ databases">
        <authorList>
            <person name="Varghese N."/>
            <person name="Submissions S."/>
        </authorList>
    </citation>
    <scope>NUCLEOTIDE SEQUENCE [LARGE SCALE GENOMIC DNA]</scope>
    <source>
        <strain evidence="4">25nlg</strain>
    </source>
</reference>
<dbReference type="GO" id="GO:0009307">
    <property type="term" value="P:DNA restriction-modification system"/>
    <property type="evidence" value="ECO:0007669"/>
    <property type="project" value="InterPro"/>
</dbReference>
<dbReference type="InterPro" id="IPR007560">
    <property type="entry name" value="Restrct_endonuc_IV_Mrr"/>
</dbReference>
<dbReference type="STRING" id="1464122.SAMN05421737_1108"/>
<keyword evidence="3" id="KW-0540">Nuclease</keyword>
<gene>
    <name evidence="3" type="ORF">SAMN05421737_1108</name>
</gene>
<feature type="domain" description="Restriction endonuclease type IV Mrr" evidence="2">
    <location>
        <begin position="43"/>
        <end position="145"/>
    </location>
</feature>
<organism evidence="3 4">
    <name type="scientific">Shouchella lonarensis</name>
    <dbReference type="NCBI Taxonomy" id="1464122"/>
    <lineage>
        <taxon>Bacteria</taxon>
        <taxon>Bacillati</taxon>
        <taxon>Bacillota</taxon>
        <taxon>Bacilli</taxon>
        <taxon>Bacillales</taxon>
        <taxon>Bacillaceae</taxon>
        <taxon>Shouchella</taxon>
    </lineage>
</organism>
<dbReference type="InterPro" id="IPR011335">
    <property type="entry name" value="Restrct_endonuc-II-like"/>
</dbReference>
<dbReference type="RefSeq" id="WP_090776310.1">
    <property type="nucleotide sequence ID" value="NZ_FMYM01000010.1"/>
</dbReference>
<dbReference type="EMBL" id="FMYM01000010">
    <property type="protein sequence ID" value="SDC54333.1"/>
    <property type="molecule type" value="Genomic_DNA"/>
</dbReference>
<sequence length="204" mass="23206">MDILNIGLTLFIVFALLFSIFFIWRTLQQRRRVNVAKITMRDIERMAGLEFEDYLAAVFAAIGYETYRTTKSGDFGADLLVIDKEGKRIVIQAKRYDTKLGLSCVQEVYTAKAYYDADETMVVTSANEVTAACWQLAAKTGTSFLLKEDLEELSYLLRKGQLGEARELVCTPQYAEKKPGSPRLEAVSGERRRIEVGAYHYTRK</sequence>
<keyword evidence="3" id="KW-0378">Hydrolase</keyword>
<keyword evidence="1" id="KW-0472">Membrane</keyword>
<dbReference type="InterPro" id="IPR011856">
    <property type="entry name" value="tRNA_endonuc-like_dom_sf"/>
</dbReference>
<evidence type="ECO:0000313" key="4">
    <source>
        <dbReference type="Proteomes" id="UP000242662"/>
    </source>
</evidence>
<protein>
    <submittedName>
        <fullName evidence="3">Endonuclease, HJR/Mrr/RecB family</fullName>
    </submittedName>
</protein>
<keyword evidence="3" id="KW-0255">Endonuclease</keyword>
<name>A0A1G6MFP0_9BACI</name>
<dbReference type="Pfam" id="PF04471">
    <property type="entry name" value="Mrr_cat"/>
    <property type="match status" value="1"/>
</dbReference>
<proteinExistence type="predicted"/>
<dbReference type="SUPFAM" id="SSF52980">
    <property type="entry name" value="Restriction endonuclease-like"/>
    <property type="match status" value="1"/>
</dbReference>
<dbReference type="PANTHER" id="PTHR30015">
    <property type="entry name" value="MRR RESTRICTION SYSTEM PROTEIN"/>
    <property type="match status" value="1"/>
</dbReference>
<keyword evidence="1" id="KW-1133">Transmembrane helix</keyword>
<keyword evidence="1" id="KW-0812">Transmembrane</keyword>
<dbReference type="PANTHER" id="PTHR30015:SF6">
    <property type="entry name" value="SLL1429 PROTEIN"/>
    <property type="match status" value="1"/>
</dbReference>
<dbReference type="GO" id="GO:0003677">
    <property type="term" value="F:DNA binding"/>
    <property type="evidence" value="ECO:0007669"/>
    <property type="project" value="InterPro"/>
</dbReference>